<keyword evidence="3 6" id="KW-0812">Transmembrane</keyword>
<feature type="transmembrane region" description="Helical" evidence="6">
    <location>
        <begin position="375"/>
        <end position="396"/>
    </location>
</feature>
<feature type="transmembrane region" description="Helical" evidence="6">
    <location>
        <begin position="91"/>
        <end position="118"/>
    </location>
</feature>
<feature type="transmembrane region" description="Helical" evidence="6">
    <location>
        <begin position="48"/>
        <end position="70"/>
    </location>
</feature>
<dbReference type="Proteomes" id="UP000002487">
    <property type="component" value="Chromosome"/>
</dbReference>
<feature type="transmembrane region" description="Helical" evidence="6">
    <location>
        <begin position="435"/>
        <end position="454"/>
    </location>
</feature>
<feature type="transmembrane region" description="Helical" evidence="6">
    <location>
        <begin position="165"/>
        <end position="183"/>
    </location>
</feature>
<feature type="transmembrane region" description="Helical" evidence="6">
    <location>
        <begin position="342"/>
        <end position="363"/>
    </location>
</feature>
<name>Q8TRW4_METAC</name>
<evidence type="ECO:0000256" key="4">
    <source>
        <dbReference type="ARBA" id="ARBA00022989"/>
    </source>
</evidence>
<gene>
    <name evidence="7" type="ordered locus">MA_1053</name>
</gene>
<dbReference type="InParanoid" id="Q8TRW4"/>
<dbReference type="STRING" id="188937.MA_1053"/>
<keyword evidence="5 6" id="KW-0472">Membrane</keyword>
<sequence length="519" mass="59290">MSHITHKSLKRVAQSATIIFIGTIINLFLGFLGRILLIRFTTQNEYGLYSMAFTLMSVLITISTLGLYDGTTRYIAKFRAENKSDNIQDTVLSSMLIALISSVLITILAYTASGYIAINIYDLPELSPVFNILLIAIPLSVLSNIFISIFRGFGESKIKVFLNEILRPVTYLLFLIPAVFLQFSFHTMVYVYVISILITFLAFLFYFIRKPPLKLNWNRVRINHITKELLVYSLPLLAVNILLTVMSWTDTLMLGYFRTPEVVGMYNAAYTIANLLSVFINSVGYLYVPIISQLYSKNQIEELGVVNATSTKWAFMFTFPMFALFFLYPDFILTFFYDSRYVASSTVFQILVLGFITNAYFGLNYHTLMSAGKSYFLMNCSLISSVLNIILNLILIPPFGMVGAAIASALSFASIEVYMTVKLYKFLKIHPFTNVYLRFTFVAISIVCFFYFVTHLILTTFWTLVILYSLFLLIYAISVLYTKSLDKDDLKLMAEIWETSGIRFSFHKFLKLWGDKGVN</sequence>
<feature type="transmembrane region" description="Helical" evidence="6">
    <location>
        <begin position="268"/>
        <end position="292"/>
    </location>
</feature>
<evidence type="ECO:0000256" key="1">
    <source>
        <dbReference type="ARBA" id="ARBA00004651"/>
    </source>
</evidence>
<dbReference type="PANTHER" id="PTHR30250">
    <property type="entry name" value="PST FAMILY PREDICTED COLANIC ACID TRANSPORTER"/>
    <property type="match status" value="1"/>
</dbReference>
<evidence type="ECO:0000256" key="5">
    <source>
        <dbReference type="ARBA" id="ARBA00023136"/>
    </source>
</evidence>
<feature type="transmembrane region" description="Helical" evidence="6">
    <location>
        <begin position="130"/>
        <end position="153"/>
    </location>
</feature>
<reference evidence="7 8" key="1">
    <citation type="journal article" date="2002" name="Genome Res.">
        <title>The genome of Methanosarcina acetivorans reveals extensive metabolic and physiological diversity.</title>
        <authorList>
            <person name="Galagan J.E."/>
            <person name="Nusbaum C."/>
            <person name="Roy A."/>
            <person name="Endrizzi M.G."/>
            <person name="Macdonald P."/>
            <person name="FitzHugh W."/>
            <person name="Calvo S."/>
            <person name="Engels R."/>
            <person name="Smirnov S."/>
            <person name="Atnoor D."/>
            <person name="Brown A."/>
            <person name="Allen N."/>
            <person name="Naylor J."/>
            <person name="Stange-Thomann N."/>
            <person name="DeArellano K."/>
            <person name="Johnson R."/>
            <person name="Linton L."/>
            <person name="McEwan P."/>
            <person name="McKernan K."/>
            <person name="Talamas J."/>
            <person name="Tirrell A."/>
            <person name="Ye W."/>
            <person name="Zimmer A."/>
            <person name="Barber R.D."/>
            <person name="Cann I."/>
            <person name="Graham D.E."/>
            <person name="Grahame D.A."/>
            <person name="Guss A."/>
            <person name="Hedderich R."/>
            <person name="Ingram-Smith C."/>
            <person name="Kuettner C.H."/>
            <person name="Krzycki J.A."/>
            <person name="Leigh J.A."/>
            <person name="Li W."/>
            <person name="Liu J."/>
            <person name="Mukhopadhyay B."/>
            <person name="Reeve J.N."/>
            <person name="Smith K."/>
            <person name="Springer T.A."/>
            <person name="Umayam L.A."/>
            <person name="White O."/>
            <person name="White R.H."/>
            <person name="de Macario E.C."/>
            <person name="Ferry J.G."/>
            <person name="Jarrell K.F."/>
            <person name="Jing H."/>
            <person name="Macario A.J.L."/>
            <person name="Paulsen I."/>
            <person name="Pritchett M."/>
            <person name="Sowers K.R."/>
            <person name="Swanson R.V."/>
            <person name="Zinder S.H."/>
            <person name="Lander E."/>
            <person name="Metcalf W.W."/>
            <person name="Birren B."/>
        </authorList>
    </citation>
    <scope>NUCLEOTIDE SEQUENCE [LARGE SCALE GENOMIC DNA]</scope>
    <source>
        <strain evidence="8">ATCC 35395 / DSM 2834 / JCM 12185 / C2A</strain>
    </source>
</reference>
<dbReference type="GeneID" id="1472943"/>
<evidence type="ECO:0000256" key="2">
    <source>
        <dbReference type="ARBA" id="ARBA00022475"/>
    </source>
</evidence>
<accession>Q8TRW4</accession>
<dbReference type="OrthoDB" id="19148at2157"/>
<dbReference type="HOGENOM" id="CLU_022017_5_1_2"/>
<feature type="transmembrane region" description="Helical" evidence="6">
    <location>
        <begin position="460"/>
        <end position="481"/>
    </location>
</feature>
<organism evidence="7 8">
    <name type="scientific">Methanosarcina acetivorans (strain ATCC 35395 / DSM 2834 / JCM 12185 / C2A)</name>
    <dbReference type="NCBI Taxonomy" id="188937"/>
    <lineage>
        <taxon>Archaea</taxon>
        <taxon>Methanobacteriati</taxon>
        <taxon>Methanobacteriota</taxon>
        <taxon>Stenosarchaea group</taxon>
        <taxon>Methanomicrobia</taxon>
        <taxon>Methanosarcinales</taxon>
        <taxon>Methanosarcinaceae</taxon>
        <taxon>Methanosarcina</taxon>
    </lineage>
</organism>
<dbReference type="RefSeq" id="WP_011021083.1">
    <property type="nucleotide sequence ID" value="NC_003552.1"/>
</dbReference>
<dbReference type="CDD" id="cd13128">
    <property type="entry name" value="MATE_Wzx_like"/>
    <property type="match status" value="1"/>
</dbReference>
<feature type="transmembrane region" description="Helical" evidence="6">
    <location>
        <begin position="229"/>
        <end position="248"/>
    </location>
</feature>
<protein>
    <submittedName>
        <fullName evidence="7">Polysaccharide biosynthesis protein</fullName>
    </submittedName>
</protein>
<dbReference type="AlphaFoldDB" id="Q8TRW4"/>
<dbReference type="KEGG" id="mac:MA_1053"/>
<dbReference type="GO" id="GO:0005886">
    <property type="term" value="C:plasma membrane"/>
    <property type="evidence" value="ECO:0000318"/>
    <property type="project" value="GO_Central"/>
</dbReference>
<keyword evidence="2" id="KW-1003">Cell membrane</keyword>
<comment type="subcellular location">
    <subcellularLocation>
        <location evidence="1">Cell membrane</location>
        <topology evidence="1">Multi-pass membrane protein</topology>
    </subcellularLocation>
</comment>
<dbReference type="InterPro" id="IPR050833">
    <property type="entry name" value="Poly_Biosynth_Transport"/>
</dbReference>
<keyword evidence="4 6" id="KW-1133">Transmembrane helix</keyword>
<evidence type="ECO:0000313" key="7">
    <source>
        <dbReference type="EMBL" id="AAM04479.1"/>
    </source>
</evidence>
<evidence type="ECO:0000256" key="6">
    <source>
        <dbReference type="SAM" id="Phobius"/>
    </source>
</evidence>
<keyword evidence="8" id="KW-1185">Reference proteome</keyword>
<feature type="transmembrane region" description="Helical" evidence="6">
    <location>
        <begin position="313"/>
        <end position="336"/>
    </location>
</feature>
<evidence type="ECO:0000313" key="8">
    <source>
        <dbReference type="Proteomes" id="UP000002487"/>
    </source>
</evidence>
<dbReference type="EMBL" id="AE010299">
    <property type="protein sequence ID" value="AAM04479.1"/>
    <property type="molecule type" value="Genomic_DNA"/>
</dbReference>
<dbReference type="PhylomeDB" id="Q8TRW4"/>
<evidence type="ECO:0000256" key="3">
    <source>
        <dbReference type="ARBA" id="ARBA00022692"/>
    </source>
</evidence>
<dbReference type="EnsemblBacteria" id="AAM04479">
    <property type="protein sequence ID" value="AAM04479"/>
    <property type="gene ID" value="MA_1053"/>
</dbReference>
<proteinExistence type="predicted"/>
<dbReference type="InterPro" id="IPR002797">
    <property type="entry name" value="Polysacc_synth"/>
</dbReference>
<dbReference type="PANTHER" id="PTHR30250:SF27">
    <property type="entry name" value="POLYSACCHARIDE BIOSYNTHESIS PROTEIN"/>
    <property type="match status" value="1"/>
</dbReference>
<feature type="transmembrane region" description="Helical" evidence="6">
    <location>
        <begin position="12"/>
        <end position="36"/>
    </location>
</feature>
<dbReference type="Pfam" id="PF01943">
    <property type="entry name" value="Polysacc_synt"/>
    <property type="match status" value="1"/>
</dbReference>
<feature type="transmembrane region" description="Helical" evidence="6">
    <location>
        <begin position="402"/>
        <end position="423"/>
    </location>
</feature>
<feature type="transmembrane region" description="Helical" evidence="6">
    <location>
        <begin position="189"/>
        <end position="208"/>
    </location>
</feature>